<proteinExistence type="predicted"/>
<protein>
    <submittedName>
        <fullName evidence="1">Uncharacterized protein</fullName>
    </submittedName>
</protein>
<dbReference type="Proteomes" id="UP000179797">
    <property type="component" value="Unassembled WGS sequence"/>
</dbReference>
<reference evidence="1 2" key="1">
    <citation type="journal article" date="2012" name="Int. J. Syst. Evol. Microbiol.">
        <title>Flammeovirga pacifica sp. nov., isolated from deep-sea sediment.</title>
        <authorList>
            <person name="Xu H."/>
            <person name="Fu Y."/>
            <person name="Yang N."/>
            <person name="Ding Z."/>
            <person name="Lai Q."/>
            <person name="Zeng R."/>
        </authorList>
    </citation>
    <scope>NUCLEOTIDE SEQUENCE [LARGE SCALE GENOMIC DNA]</scope>
    <source>
        <strain evidence="2">DSM 24597 / LMG 26175 / WPAGA1</strain>
    </source>
</reference>
<dbReference type="EMBL" id="JRYR02000001">
    <property type="protein sequence ID" value="OHX67377.1"/>
    <property type="molecule type" value="Genomic_DNA"/>
</dbReference>
<sequence>MQLLITESNFAEYIDIDEDFDYNTLKRFIKKGTIEFLLDQTFGIGQELYDHLVGLVAPSEKETTLIDYLCTCLGDYTLSIFVRKHAVDISAGGVTVNKSEHVLPASDAKIDALAKEYESGAFTFLEKAFEFLEHNQDDFEVWKNSNAYTTKYDILVSSVIELRAMLPKLNTRIMYMKLRGYLNGAESSLFRTELGSMLDIIKVQKRDNSLTAENEKILLPLQRAITYKAYSVYCAVEGDIEKANQLLEGVEPSVIEVLDQIKNNPDLYPEYPHHPEFFDRKIGNDDENYPSQFVTF</sequence>
<gene>
    <name evidence="1" type="ORF">NH26_14000</name>
</gene>
<evidence type="ECO:0000313" key="2">
    <source>
        <dbReference type="Proteomes" id="UP000179797"/>
    </source>
</evidence>
<dbReference type="RefSeq" id="WP_044229004.1">
    <property type="nucleotide sequence ID" value="NZ_JRYR02000001.1"/>
</dbReference>
<dbReference type="Pfam" id="PF20459">
    <property type="entry name" value="DUF6712"/>
    <property type="match status" value="1"/>
</dbReference>
<dbReference type="InterPro" id="IPR046558">
    <property type="entry name" value="DUF6712"/>
</dbReference>
<dbReference type="AlphaFoldDB" id="A0A1S1Z2C6"/>
<accession>A0A1S1Z2C6</accession>
<dbReference type="OrthoDB" id="925464at2"/>
<dbReference type="STRING" id="915059.NH26_14000"/>
<evidence type="ECO:0000313" key="1">
    <source>
        <dbReference type="EMBL" id="OHX67377.1"/>
    </source>
</evidence>
<organism evidence="1 2">
    <name type="scientific">Flammeovirga pacifica</name>
    <dbReference type="NCBI Taxonomy" id="915059"/>
    <lineage>
        <taxon>Bacteria</taxon>
        <taxon>Pseudomonadati</taxon>
        <taxon>Bacteroidota</taxon>
        <taxon>Cytophagia</taxon>
        <taxon>Cytophagales</taxon>
        <taxon>Flammeovirgaceae</taxon>
        <taxon>Flammeovirga</taxon>
    </lineage>
</organism>
<keyword evidence="2" id="KW-1185">Reference proteome</keyword>
<name>A0A1S1Z2C6_FLAPC</name>
<comment type="caution">
    <text evidence="1">The sequence shown here is derived from an EMBL/GenBank/DDBJ whole genome shotgun (WGS) entry which is preliminary data.</text>
</comment>